<dbReference type="GO" id="GO:0000278">
    <property type="term" value="P:mitotic cell cycle"/>
    <property type="evidence" value="ECO:0007669"/>
    <property type="project" value="TreeGrafter"/>
</dbReference>
<proteinExistence type="inferred from homology"/>
<dbReference type="InterPro" id="IPR042241">
    <property type="entry name" value="GCP_C_sf"/>
</dbReference>
<dbReference type="GO" id="GO:0051011">
    <property type="term" value="F:microtubule minus-end binding"/>
    <property type="evidence" value="ECO:0007669"/>
    <property type="project" value="TreeGrafter"/>
</dbReference>
<dbReference type="EMBL" id="QGMG01000044">
    <property type="protein sequence ID" value="TVY58372.1"/>
    <property type="molecule type" value="Genomic_DNA"/>
</dbReference>
<dbReference type="GO" id="GO:0000922">
    <property type="term" value="C:spindle pole"/>
    <property type="evidence" value="ECO:0007669"/>
    <property type="project" value="InterPro"/>
</dbReference>
<evidence type="ECO:0000313" key="9">
    <source>
        <dbReference type="EMBL" id="TVY58372.1"/>
    </source>
</evidence>
<gene>
    <name evidence="9" type="primary">alp4_1</name>
    <name evidence="9" type="ORF">LCER1_G000872</name>
</gene>
<dbReference type="GO" id="GO:0005874">
    <property type="term" value="C:microtubule"/>
    <property type="evidence" value="ECO:0007669"/>
    <property type="project" value="UniProtKB-KW"/>
</dbReference>
<evidence type="ECO:0000259" key="7">
    <source>
        <dbReference type="Pfam" id="PF04130"/>
    </source>
</evidence>
<sequence>MTFHPDTLPDLKGKVFIVTGGNSGIGYYTVAHLAEHGAHVYMCARSPEKGTVAITNIKKMYPSANIDLLQMNLMDLTSVVAATKHFLTLETALHGVVNNAGIMATPFERTKDGHEAQWQTNYLAHWVLTEHLLPLMLRTAKTLQPGSVRIVNLTSSGHMSAPNGGINFTDLSLKDGGPWPRYGQSKLANILHTKTLHKKYGPGSASARDGEGEIWVSAVHPGLVETNLATSVGESGSSIMRVLPVLRILGLMKTADKGSWTSLFCAASRDMKAEQSGTYIEIFGRFGEPWWQSSAAKEGKLGERLEEWTREVMRKEGWSPADLQLHDSSPNRIKLAANEITEKSKVVRRSSNPDQRMRTSPDQPKHVRAVSDADPHNQKQQKTSQRCHNVNLPWSPEVSLVTHTSAPLASRISIPPRASKAPISLHPRDLRELSLEAQEAAVIEDLLIVLMGLEGQYIHFAKPYNPSGEKDRLAGPVFVILPGLDPSLRDLTIEILKMATHYSALVAFIDVQGRAELGVVNHALSAAMRKLMFDYLVLIAQLETQFLSNPSFTLHVLGVHILPASHLMSQVYSLAQAIITQSSPTDDDKDSDIEFDMDKILEALQDGDLMSGSRNKPVCKGGRILGLITKRLELFSGDPVTRAILISLLQNTSRPYMRMLNEWLHHGTIQDSYAEFLVKEQKSIKRERLAEDYTDDYWERRYTLRDNVPPQLESVQHKILLAGKYLNVVRECGGVDISNAISNVPTTFEDPRFFDNVNDAYVYANKSLLNLLLTTYALPARLRSMKHYFFLSQSDFLSYFLDLASPELRKPVDKVNTSKLQALLDLVLPAQDPFKENIKVEMNSIDLFDCLTRVINISGIEDGEELLNPPAPPVESEKGPVGFTSLQLDCIVPFPASLVISRKTIWRYQALFRYLFSLRHLEQQLVANWQTLNKASSWAHKSSNKEIELCKRRAFTLRARMLAYVQQLLHFCTSEVIEPNWQAFMEKLKGGSISAVGTVDELMQNHVDFLDTCLKECMLTNGRLLRRHSKLMHTCTLFSNFTSWFSRELESNDPDLSGSTQPPRLEKMAANLRKFELNFEKHMHVLLDEMNHFAATETVVLLSFCARLGDIYQGTEFRELGSKTDHGSGISG</sequence>
<dbReference type="Pfam" id="PF00106">
    <property type="entry name" value="adh_short"/>
    <property type="match status" value="1"/>
</dbReference>
<feature type="region of interest" description="Disordered" evidence="6">
    <location>
        <begin position="343"/>
        <end position="386"/>
    </location>
</feature>
<dbReference type="GO" id="GO:0000930">
    <property type="term" value="C:gamma-tubulin complex"/>
    <property type="evidence" value="ECO:0007669"/>
    <property type="project" value="UniProtKB-ARBA"/>
</dbReference>
<dbReference type="GO" id="GO:0043015">
    <property type="term" value="F:gamma-tubulin binding"/>
    <property type="evidence" value="ECO:0007669"/>
    <property type="project" value="InterPro"/>
</dbReference>
<dbReference type="Proteomes" id="UP000481288">
    <property type="component" value="Unassembled WGS sequence"/>
</dbReference>
<comment type="subcellular location">
    <subcellularLocation>
        <location evidence="1">Cytoplasm</location>
        <location evidence="1">Cytoskeleton</location>
    </subcellularLocation>
</comment>
<comment type="similarity">
    <text evidence="2">Belongs to the TUBGCP family.</text>
</comment>
<reference evidence="9 10" key="1">
    <citation type="submission" date="2018-05" db="EMBL/GenBank/DDBJ databases">
        <title>Whole genome sequencing for identification of molecular markers to develop diagnostic detection tools for the regulated plant pathogen Lachnellula willkommii.</title>
        <authorList>
            <person name="Giroux E."/>
            <person name="Bilodeau G."/>
        </authorList>
    </citation>
    <scope>NUCLEOTIDE SEQUENCE [LARGE SCALE GENOMIC DNA]</scope>
    <source>
        <strain evidence="9 10">CBS 625.97</strain>
    </source>
</reference>
<accession>A0A7D8YUS8</accession>
<comment type="caution">
    <text evidence="9">The sequence shown here is derived from an EMBL/GenBank/DDBJ whole genome shotgun (WGS) entry which is preliminary data.</text>
</comment>
<evidence type="ECO:0000256" key="2">
    <source>
        <dbReference type="ARBA" id="ARBA00010337"/>
    </source>
</evidence>
<dbReference type="SUPFAM" id="SSF51735">
    <property type="entry name" value="NAD(P)-binding Rossmann-fold domains"/>
    <property type="match status" value="1"/>
</dbReference>
<dbReference type="PANTHER" id="PTHR19302:SF13">
    <property type="entry name" value="GAMMA-TUBULIN COMPLEX COMPONENT 2"/>
    <property type="match status" value="1"/>
</dbReference>
<dbReference type="PRINTS" id="PR00081">
    <property type="entry name" value="GDHRDH"/>
</dbReference>
<dbReference type="GO" id="GO:0044732">
    <property type="term" value="C:mitotic spindle pole body"/>
    <property type="evidence" value="ECO:0007669"/>
    <property type="project" value="TreeGrafter"/>
</dbReference>
<organism evidence="9 10">
    <name type="scientific">Lachnellula cervina</name>
    <dbReference type="NCBI Taxonomy" id="1316786"/>
    <lineage>
        <taxon>Eukaryota</taxon>
        <taxon>Fungi</taxon>
        <taxon>Dikarya</taxon>
        <taxon>Ascomycota</taxon>
        <taxon>Pezizomycotina</taxon>
        <taxon>Leotiomycetes</taxon>
        <taxon>Helotiales</taxon>
        <taxon>Lachnaceae</taxon>
        <taxon>Lachnellula</taxon>
    </lineage>
</organism>
<keyword evidence="10" id="KW-1185">Reference proteome</keyword>
<feature type="compositionally biased region" description="Basic and acidic residues" evidence="6">
    <location>
        <begin position="355"/>
        <end position="377"/>
    </location>
</feature>
<keyword evidence="5" id="KW-0206">Cytoskeleton</keyword>
<dbReference type="GO" id="GO:0031122">
    <property type="term" value="P:cytoplasmic microtubule organization"/>
    <property type="evidence" value="ECO:0007669"/>
    <property type="project" value="TreeGrafter"/>
</dbReference>
<dbReference type="Pfam" id="PF04130">
    <property type="entry name" value="GCP_C_terminal"/>
    <property type="match status" value="1"/>
</dbReference>
<dbReference type="GO" id="GO:0051321">
    <property type="term" value="P:meiotic cell cycle"/>
    <property type="evidence" value="ECO:0007669"/>
    <property type="project" value="TreeGrafter"/>
</dbReference>
<protein>
    <submittedName>
        <fullName evidence="9">Spindle pole body component alp4</fullName>
    </submittedName>
</protein>
<dbReference type="GO" id="GO:0007020">
    <property type="term" value="P:microtubule nucleation"/>
    <property type="evidence" value="ECO:0007669"/>
    <property type="project" value="InterPro"/>
</dbReference>
<dbReference type="InterPro" id="IPR040457">
    <property type="entry name" value="GCP_C"/>
</dbReference>
<evidence type="ECO:0000256" key="3">
    <source>
        <dbReference type="ARBA" id="ARBA00022490"/>
    </source>
</evidence>
<feature type="domain" description="Gamma tubulin complex component protein N-terminal" evidence="8">
    <location>
        <begin position="443"/>
        <end position="773"/>
    </location>
</feature>
<dbReference type="AlphaFoldDB" id="A0A7D8YUS8"/>
<evidence type="ECO:0000259" key="8">
    <source>
        <dbReference type="Pfam" id="PF17681"/>
    </source>
</evidence>
<keyword evidence="3" id="KW-0963">Cytoplasm</keyword>
<keyword evidence="4" id="KW-0493">Microtubule</keyword>
<evidence type="ECO:0000313" key="10">
    <source>
        <dbReference type="Proteomes" id="UP000481288"/>
    </source>
</evidence>
<evidence type="ECO:0000256" key="4">
    <source>
        <dbReference type="ARBA" id="ARBA00022701"/>
    </source>
</evidence>
<evidence type="ECO:0000256" key="6">
    <source>
        <dbReference type="SAM" id="MobiDB-lite"/>
    </source>
</evidence>
<dbReference type="InterPro" id="IPR036291">
    <property type="entry name" value="NAD(P)-bd_dom_sf"/>
</dbReference>
<dbReference type="Gene3D" id="3.40.50.720">
    <property type="entry name" value="NAD(P)-binding Rossmann-like Domain"/>
    <property type="match status" value="1"/>
</dbReference>
<dbReference type="OrthoDB" id="2192946at2759"/>
<feature type="domain" description="Gamma tubulin complex component C-terminal" evidence="7">
    <location>
        <begin position="778"/>
        <end position="1108"/>
    </location>
</feature>
<name>A0A7D8YUS8_9HELO</name>
<dbReference type="Gene3D" id="1.20.120.1900">
    <property type="entry name" value="Gamma-tubulin complex, C-terminal domain"/>
    <property type="match status" value="1"/>
</dbReference>
<dbReference type="InterPro" id="IPR041470">
    <property type="entry name" value="GCP_N"/>
</dbReference>
<dbReference type="InterPro" id="IPR002347">
    <property type="entry name" value="SDR_fam"/>
</dbReference>
<dbReference type="Pfam" id="PF17681">
    <property type="entry name" value="GCP_N_terminal"/>
    <property type="match status" value="1"/>
</dbReference>
<evidence type="ECO:0000256" key="5">
    <source>
        <dbReference type="ARBA" id="ARBA00023212"/>
    </source>
</evidence>
<dbReference type="PANTHER" id="PTHR19302">
    <property type="entry name" value="GAMMA TUBULIN COMPLEX PROTEIN"/>
    <property type="match status" value="1"/>
</dbReference>
<dbReference type="InterPro" id="IPR007259">
    <property type="entry name" value="GCP"/>
</dbReference>
<dbReference type="GO" id="GO:0051225">
    <property type="term" value="P:spindle assembly"/>
    <property type="evidence" value="ECO:0007669"/>
    <property type="project" value="TreeGrafter"/>
</dbReference>
<dbReference type="FunFam" id="1.20.120.1900:FF:000011">
    <property type="entry name" value="Spindle pole body component"/>
    <property type="match status" value="1"/>
</dbReference>
<evidence type="ECO:0000256" key="1">
    <source>
        <dbReference type="ARBA" id="ARBA00004245"/>
    </source>
</evidence>